<reference evidence="1 2" key="1">
    <citation type="journal article" date="2015" name="Proc. Natl. Acad. Sci. U.S.A.">
        <title>The resurrection genome of Boea hygrometrica: A blueprint for survival of dehydration.</title>
        <authorList>
            <person name="Xiao L."/>
            <person name="Yang G."/>
            <person name="Zhang L."/>
            <person name="Yang X."/>
            <person name="Zhao S."/>
            <person name="Ji Z."/>
            <person name="Zhou Q."/>
            <person name="Hu M."/>
            <person name="Wang Y."/>
            <person name="Chen M."/>
            <person name="Xu Y."/>
            <person name="Jin H."/>
            <person name="Xiao X."/>
            <person name="Hu G."/>
            <person name="Bao F."/>
            <person name="Hu Y."/>
            <person name="Wan P."/>
            <person name="Li L."/>
            <person name="Deng X."/>
            <person name="Kuang T."/>
            <person name="Xiang C."/>
            <person name="Zhu J.K."/>
            <person name="Oliver M.J."/>
            <person name="He Y."/>
        </authorList>
    </citation>
    <scope>NUCLEOTIDE SEQUENCE [LARGE SCALE GENOMIC DNA]</scope>
    <source>
        <strain evidence="2">cv. XS01</strain>
    </source>
</reference>
<proteinExistence type="predicted"/>
<dbReference type="Proteomes" id="UP000250235">
    <property type="component" value="Unassembled WGS sequence"/>
</dbReference>
<sequence length="326" mass="37605">MDTQLNVLSTRRGFREVRLPKSQQGSNRGFPLLRGKTVILHWGSEKCRRRRRPPCAAAAARRRRKFVPGQLDEENPFVKNSSVLLVQADEGVSVLVVDRIGDIYRILPRRADVIVTTVGARHKCQQGSGFEPPMYVDNCYLRIDRLPAVYSLFFRCLAGGRIRIPNITISRWFESSSRKIPAGSLYIQTQERSDVVEEEIQLQATVHQQMSQDIQSQYLKIQQKQLKNVSAAKQLTIYESWMSTAERNSNGKNAQDGKNQWLRLSRANCLNSREQDLYYSGKQYNLQRMFARIWKEDKLAISSAEQIWNLSSGHISNRAYIFEKLH</sequence>
<keyword evidence="1" id="KW-0489">Methyltransferase</keyword>
<name>A0A2Z7D879_9LAMI</name>
<dbReference type="GO" id="GO:0032259">
    <property type="term" value="P:methylation"/>
    <property type="evidence" value="ECO:0007669"/>
    <property type="project" value="UniProtKB-KW"/>
</dbReference>
<accession>A0A2Z7D879</accession>
<dbReference type="EMBL" id="KQ988440">
    <property type="protein sequence ID" value="KZV55840.1"/>
    <property type="molecule type" value="Genomic_DNA"/>
</dbReference>
<evidence type="ECO:0000313" key="1">
    <source>
        <dbReference type="EMBL" id="KZV55840.1"/>
    </source>
</evidence>
<gene>
    <name evidence="1" type="ORF">F511_21810</name>
</gene>
<keyword evidence="2" id="KW-1185">Reference proteome</keyword>
<dbReference type="AlphaFoldDB" id="A0A2Z7D879"/>
<keyword evidence="1" id="KW-0808">Transferase</keyword>
<organism evidence="1 2">
    <name type="scientific">Dorcoceras hygrometricum</name>
    <dbReference type="NCBI Taxonomy" id="472368"/>
    <lineage>
        <taxon>Eukaryota</taxon>
        <taxon>Viridiplantae</taxon>
        <taxon>Streptophyta</taxon>
        <taxon>Embryophyta</taxon>
        <taxon>Tracheophyta</taxon>
        <taxon>Spermatophyta</taxon>
        <taxon>Magnoliopsida</taxon>
        <taxon>eudicotyledons</taxon>
        <taxon>Gunneridae</taxon>
        <taxon>Pentapetalae</taxon>
        <taxon>asterids</taxon>
        <taxon>lamiids</taxon>
        <taxon>Lamiales</taxon>
        <taxon>Gesneriaceae</taxon>
        <taxon>Didymocarpoideae</taxon>
        <taxon>Trichosporeae</taxon>
        <taxon>Loxocarpinae</taxon>
        <taxon>Dorcoceras</taxon>
    </lineage>
</organism>
<protein>
    <submittedName>
        <fullName evidence="1">Phosphomethylethanolamine N-methyltransferase</fullName>
    </submittedName>
</protein>
<evidence type="ECO:0000313" key="2">
    <source>
        <dbReference type="Proteomes" id="UP000250235"/>
    </source>
</evidence>
<dbReference type="GO" id="GO:0008168">
    <property type="term" value="F:methyltransferase activity"/>
    <property type="evidence" value="ECO:0007669"/>
    <property type="project" value="UniProtKB-KW"/>
</dbReference>